<proteinExistence type="predicted"/>
<feature type="non-terminal residue" evidence="1">
    <location>
        <position position="1"/>
    </location>
</feature>
<dbReference type="AlphaFoldDB" id="A0A699VB28"/>
<reference evidence="1" key="1">
    <citation type="journal article" date="2019" name="Sci. Rep.">
        <title>Draft genome of Tanacetum cinerariifolium, the natural source of mosquito coil.</title>
        <authorList>
            <person name="Yamashiro T."/>
            <person name="Shiraishi A."/>
            <person name="Satake H."/>
            <person name="Nakayama K."/>
        </authorList>
    </citation>
    <scope>NUCLEOTIDE SEQUENCE</scope>
</reference>
<dbReference type="EMBL" id="BKCJ011404507">
    <property type="protein sequence ID" value="GFD30496.1"/>
    <property type="molecule type" value="Genomic_DNA"/>
</dbReference>
<organism evidence="1">
    <name type="scientific">Tanacetum cinerariifolium</name>
    <name type="common">Dalmatian daisy</name>
    <name type="synonym">Chrysanthemum cinerariifolium</name>
    <dbReference type="NCBI Taxonomy" id="118510"/>
    <lineage>
        <taxon>Eukaryota</taxon>
        <taxon>Viridiplantae</taxon>
        <taxon>Streptophyta</taxon>
        <taxon>Embryophyta</taxon>
        <taxon>Tracheophyta</taxon>
        <taxon>Spermatophyta</taxon>
        <taxon>Magnoliopsida</taxon>
        <taxon>eudicotyledons</taxon>
        <taxon>Gunneridae</taxon>
        <taxon>Pentapetalae</taxon>
        <taxon>asterids</taxon>
        <taxon>campanulids</taxon>
        <taxon>Asterales</taxon>
        <taxon>Asteraceae</taxon>
        <taxon>Asteroideae</taxon>
        <taxon>Anthemideae</taxon>
        <taxon>Anthemidinae</taxon>
        <taxon>Tanacetum</taxon>
    </lineage>
</organism>
<accession>A0A699VB28</accession>
<evidence type="ECO:0000313" key="1">
    <source>
        <dbReference type="EMBL" id="GFD30496.1"/>
    </source>
</evidence>
<protein>
    <submittedName>
        <fullName evidence="1">Ribonuclease H-like domain-containing protein</fullName>
    </submittedName>
</protein>
<comment type="caution">
    <text evidence="1">The sequence shown here is derived from an EMBL/GenBank/DDBJ whole genome shotgun (WGS) entry which is preliminary data.</text>
</comment>
<name>A0A699VB28_TANCI</name>
<gene>
    <name evidence="1" type="ORF">Tci_902465</name>
</gene>
<sequence>EFLSFDDLYYNLKTLEVDVKGYSTFSSSQSVRSSHSAFVSASSTNKNMSYGDSPNHSSTTTYSVPSYSKTGSHRFGNVIEYVLQSFVVDTEPEQQLTYEDLEHIEKLDLKEMDLKWQMAMLSIRVHKFKQKARRKIDFDKKESARFNK</sequence>